<sequence length="93" mass="10903">MEDPLLKQSIFSYSEVTGKFFKPGINPVYRRVARKVPRKLFSEKQIEIELIIHSLKPNSQKSLSLNILKAFDICMRFAYYPTCHRLVKALKED</sequence>
<keyword evidence="2" id="KW-1185">Reference proteome</keyword>
<feature type="non-terminal residue" evidence="1">
    <location>
        <position position="93"/>
    </location>
</feature>
<dbReference type="EMBL" id="KK119726">
    <property type="protein sequence ID" value="KFM76557.1"/>
    <property type="molecule type" value="Genomic_DNA"/>
</dbReference>
<protein>
    <submittedName>
        <fullName evidence="1">Uncharacterized protein</fullName>
    </submittedName>
</protein>
<evidence type="ECO:0000313" key="1">
    <source>
        <dbReference type="EMBL" id="KFM76557.1"/>
    </source>
</evidence>
<evidence type="ECO:0000313" key="2">
    <source>
        <dbReference type="Proteomes" id="UP000054359"/>
    </source>
</evidence>
<proteinExistence type="predicted"/>
<reference evidence="1 2" key="1">
    <citation type="submission" date="2013-11" db="EMBL/GenBank/DDBJ databases">
        <title>Genome sequencing of Stegodyphus mimosarum.</title>
        <authorList>
            <person name="Bechsgaard J."/>
        </authorList>
    </citation>
    <scope>NUCLEOTIDE SEQUENCE [LARGE SCALE GENOMIC DNA]</scope>
</reference>
<dbReference type="AlphaFoldDB" id="A0A087UGR8"/>
<dbReference type="Proteomes" id="UP000054359">
    <property type="component" value="Unassembled WGS sequence"/>
</dbReference>
<organism evidence="1 2">
    <name type="scientific">Stegodyphus mimosarum</name>
    <name type="common">African social velvet spider</name>
    <dbReference type="NCBI Taxonomy" id="407821"/>
    <lineage>
        <taxon>Eukaryota</taxon>
        <taxon>Metazoa</taxon>
        <taxon>Ecdysozoa</taxon>
        <taxon>Arthropoda</taxon>
        <taxon>Chelicerata</taxon>
        <taxon>Arachnida</taxon>
        <taxon>Araneae</taxon>
        <taxon>Araneomorphae</taxon>
        <taxon>Entelegynae</taxon>
        <taxon>Eresoidea</taxon>
        <taxon>Eresidae</taxon>
        <taxon>Stegodyphus</taxon>
    </lineage>
</organism>
<gene>
    <name evidence="1" type="ORF">X975_12187</name>
</gene>
<name>A0A087UGR8_STEMI</name>
<accession>A0A087UGR8</accession>